<dbReference type="Proteomes" id="UP000615446">
    <property type="component" value="Unassembled WGS sequence"/>
</dbReference>
<dbReference type="EMBL" id="BLAL01000306">
    <property type="protein sequence ID" value="GET02352.1"/>
    <property type="molecule type" value="Genomic_DNA"/>
</dbReference>
<evidence type="ECO:0000313" key="1">
    <source>
        <dbReference type="EMBL" id="GET02352.1"/>
    </source>
</evidence>
<gene>
    <name evidence="1" type="ORF">RCL2_002873700</name>
</gene>
<dbReference type="AlphaFoldDB" id="A0A8H3R3T9"/>
<organism evidence="1 2">
    <name type="scientific">Rhizophagus clarus</name>
    <dbReference type="NCBI Taxonomy" id="94130"/>
    <lineage>
        <taxon>Eukaryota</taxon>
        <taxon>Fungi</taxon>
        <taxon>Fungi incertae sedis</taxon>
        <taxon>Mucoromycota</taxon>
        <taxon>Glomeromycotina</taxon>
        <taxon>Glomeromycetes</taxon>
        <taxon>Glomerales</taxon>
        <taxon>Glomeraceae</taxon>
        <taxon>Rhizophagus</taxon>
    </lineage>
</organism>
<evidence type="ECO:0000313" key="2">
    <source>
        <dbReference type="Proteomes" id="UP000615446"/>
    </source>
</evidence>
<reference evidence="1" key="1">
    <citation type="submission" date="2019-10" db="EMBL/GenBank/DDBJ databases">
        <title>Conservation and host-specific expression of non-tandemly repeated heterogenous ribosome RNA gene in arbuscular mycorrhizal fungi.</title>
        <authorList>
            <person name="Maeda T."/>
            <person name="Kobayashi Y."/>
            <person name="Nakagawa T."/>
            <person name="Ezawa T."/>
            <person name="Yamaguchi K."/>
            <person name="Bino T."/>
            <person name="Nishimoto Y."/>
            <person name="Shigenobu S."/>
            <person name="Kawaguchi M."/>
        </authorList>
    </citation>
    <scope>NUCLEOTIDE SEQUENCE</scope>
    <source>
        <strain evidence="1">HR1</strain>
    </source>
</reference>
<name>A0A8H3R3T9_9GLOM</name>
<proteinExistence type="predicted"/>
<sequence>MNYSFDSNSVKIKGRFFVETFTFLLVDSFSSLKFELGNSTILLTCDFGGGMILWVFDFSGVGSDLQISKSFVRALNSEPIPISKHASISKIHKSLTLNSEETIYPGNPRCIHTTIPLSMTNFIQEIG</sequence>
<comment type="caution">
    <text evidence="1">The sequence shown here is derived from an EMBL/GenBank/DDBJ whole genome shotgun (WGS) entry which is preliminary data.</text>
</comment>
<accession>A0A8H3R3T9</accession>
<protein>
    <submittedName>
        <fullName evidence="1">Uncharacterized protein</fullName>
    </submittedName>
</protein>